<dbReference type="Pfam" id="PF01368">
    <property type="entry name" value="DHH"/>
    <property type="match status" value="1"/>
</dbReference>
<dbReference type="PANTHER" id="PTHR47618">
    <property type="entry name" value="BIFUNCTIONAL OLIGORIBONUCLEASE AND PAP PHOSPHATASE NRNA"/>
    <property type="match status" value="1"/>
</dbReference>
<dbReference type="InterPro" id="IPR051319">
    <property type="entry name" value="Oligoribo/pAp-PDE_c-di-AMP_PDE"/>
</dbReference>
<dbReference type="EMBL" id="BK032514">
    <property type="protein sequence ID" value="DAF45345.1"/>
    <property type="molecule type" value="Genomic_DNA"/>
</dbReference>
<dbReference type="InterPro" id="IPR003156">
    <property type="entry name" value="DHHA1_dom"/>
</dbReference>
<evidence type="ECO:0000313" key="3">
    <source>
        <dbReference type="EMBL" id="DAF45345.1"/>
    </source>
</evidence>
<feature type="domain" description="DHHA1" evidence="2">
    <location>
        <begin position="244"/>
        <end position="336"/>
    </location>
</feature>
<sequence length="343" mass="38580">MELSHKQIESLKEMLAQPRLRIVILSHTNPDGDAVGSSLAWAEVLRARGHEVTCVVPNKYPYFLDWMPGIEEVVVFKTDTEGRAVKAIAEADVLFCLDFNAVSRLEILSETIQGNTTARRVLIDHHLQPDEGFDIVFSHPESSSTCFLVYCLVEAMYGTGAITRRMGELLYVGMMTDTGNFAFSHLTPELFRAVAVLLEKGISIPEIHNSVYNAYTEGRARLFGYAINRKMALIEDGTVAYMSLLESEMRRFQFQQGDSEGFVNYALTIKKVKMSAMFLAHRKFIRISLRSRGNVDVNLFARKYFNGGGHKNAAGGKSFLSMEETIDHYIRSVREFAEEGHLG</sequence>
<dbReference type="GO" id="GO:0003676">
    <property type="term" value="F:nucleic acid binding"/>
    <property type="evidence" value="ECO:0007669"/>
    <property type="project" value="InterPro"/>
</dbReference>
<dbReference type="InterPro" id="IPR001667">
    <property type="entry name" value="DDH_dom"/>
</dbReference>
<proteinExistence type="predicted"/>
<feature type="domain" description="DDH" evidence="1">
    <location>
        <begin position="21"/>
        <end position="174"/>
    </location>
</feature>
<organism evidence="3">
    <name type="scientific">Siphoviridae sp. ctBLh2</name>
    <dbReference type="NCBI Taxonomy" id="2827803"/>
    <lineage>
        <taxon>Viruses</taxon>
        <taxon>Duplodnaviria</taxon>
        <taxon>Heunggongvirae</taxon>
        <taxon>Uroviricota</taxon>
        <taxon>Caudoviricetes</taxon>
    </lineage>
</organism>
<dbReference type="Gene3D" id="3.10.310.30">
    <property type="match status" value="1"/>
</dbReference>
<accession>A0A8S5S324</accession>
<protein>
    <submittedName>
        <fullName evidence="3">Exopolyphosphatase-related protein</fullName>
    </submittedName>
</protein>
<dbReference type="SUPFAM" id="SSF64182">
    <property type="entry name" value="DHH phosphoesterases"/>
    <property type="match status" value="1"/>
</dbReference>
<dbReference type="Pfam" id="PF02272">
    <property type="entry name" value="DHHA1"/>
    <property type="match status" value="1"/>
</dbReference>
<name>A0A8S5S324_9CAUD</name>
<dbReference type="Gene3D" id="3.90.1640.10">
    <property type="entry name" value="inorganic pyrophosphatase (n-terminal core)"/>
    <property type="match status" value="1"/>
</dbReference>
<reference evidence="3" key="1">
    <citation type="journal article" date="2021" name="Proc. Natl. Acad. Sci. U.S.A.">
        <title>A Catalog of Tens of Thousands of Viruses from Human Metagenomes Reveals Hidden Associations with Chronic Diseases.</title>
        <authorList>
            <person name="Tisza M.J."/>
            <person name="Buck C.B."/>
        </authorList>
    </citation>
    <scope>NUCLEOTIDE SEQUENCE</scope>
    <source>
        <strain evidence="3">CtBLh2</strain>
    </source>
</reference>
<dbReference type="PANTHER" id="PTHR47618:SF1">
    <property type="entry name" value="BIFUNCTIONAL OLIGORIBONUCLEASE AND PAP PHOSPHATASE NRNA"/>
    <property type="match status" value="1"/>
</dbReference>
<evidence type="ECO:0000259" key="2">
    <source>
        <dbReference type="Pfam" id="PF02272"/>
    </source>
</evidence>
<evidence type="ECO:0000259" key="1">
    <source>
        <dbReference type="Pfam" id="PF01368"/>
    </source>
</evidence>
<dbReference type="InterPro" id="IPR038763">
    <property type="entry name" value="DHH_sf"/>
</dbReference>